<name>A0A2R4CAT7_9BURK</name>
<reference evidence="1 2" key="1">
    <citation type="submission" date="2018-03" db="EMBL/GenBank/DDBJ databases">
        <title>Massilia armeniaca sp. nov., isolated from desert soil.</title>
        <authorList>
            <person name="Huang H."/>
            <person name="Ren M."/>
        </authorList>
    </citation>
    <scope>NUCLEOTIDE SEQUENCE [LARGE SCALE GENOMIC DNA]</scope>
    <source>
        <strain evidence="1 2">ZMN-3</strain>
    </source>
</reference>
<sequence>MNTLPSRSLDAVAESPMRALIRTVLQALHLIPRRDRRDAVDDDAVPAGFLYEQAFVTEQEARAFADERVREGYRAEVQQDVYDYSWSVEVFQR</sequence>
<proteinExistence type="predicted"/>
<dbReference type="KEGG" id="masz:C9I28_13655"/>
<dbReference type="OrthoDB" id="8760075at2"/>
<gene>
    <name evidence="1" type="ORF">C9I28_13655</name>
</gene>
<evidence type="ECO:0000313" key="2">
    <source>
        <dbReference type="Proteomes" id="UP000240505"/>
    </source>
</evidence>
<dbReference type="AlphaFoldDB" id="A0A2R4CAT7"/>
<evidence type="ECO:0000313" key="1">
    <source>
        <dbReference type="EMBL" id="AVR96620.1"/>
    </source>
</evidence>
<dbReference type="Proteomes" id="UP000240505">
    <property type="component" value="Chromosome"/>
</dbReference>
<keyword evidence="2" id="KW-1185">Reference proteome</keyword>
<accession>A0A2R4CAT7</accession>
<dbReference type="EMBL" id="CP028324">
    <property type="protein sequence ID" value="AVR96620.1"/>
    <property type="molecule type" value="Genomic_DNA"/>
</dbReference>
<protein>
    <submittedName>
        <fullName evidence="1">Uncharacterized protein</fullName>
    </submittedName>
</protein>
<organism evidence="1 2">
    <name type="scientific">Pseudoduganella armeniaca</name>
    <dbReference type="NCBI Taxonomy" id="2072590"/>
    <lineage>
        <taxon>Bacteria</taxon>
        <taxon>Pseudomonadati</taxon>
        <taxon>Pseudomonadota</taxon>
        <taxon>Betaproteobacteria</taxon>
        <taxon>Burkholderiales</taxon>
        <taxon>Oxalobacteraceae</taxon>
        <taxon>Telluria group</taxon>
        <taxon>Pseudoduganella</taxon>
    </lineage>
</organism>